<dbReference type="EMBL" id="JBBUTI010000006">
    <property type="protein sequence ID" value="MEK8046771.1"/>
    <property type="molecule type" value="Genomic_DNA"/>
</dbReference>
<feature type="transmembrane region" description="Helical" evidence="1">
    <location>
        <begin position="306"/>
        <end position="324"/>
    </location>
</feature>
<dbReference type="PANTHER" id="PTHR43471">
    <property type="entry name" value="ABC TRANSPORTER PERMEASE"/>
    <property type="match status" value="1"/>
</dbReference>
<keyword evidence="1" id="KW-0472">Membrane</keyword>
<feature type="transmembrane region" description="Helical" evidence="1">
    <location>
        <begin position="232"/>
        <end position="253"/>
    </location>
</feature>
<dbReference type="RefSeq" id="WP_341399068.1">
    <property type="nucleotide sequence ID" value="NZ_JBBUTI010000006.1"/>
</dbReference>
<keyword evidence="1" id="KW-1133">Transmembrane helix</keyword>
<sequence>MNIGWQVFLKELKDALRDRRTLMAVLMSSVMMGPLMLFALSTLVEGMEKRAEAREVFVAGIDHAPGLRNYLERQTWKVLPAPTDYERALERSQLGDPVLVVAKNFEADLVAGERPLLEIVTSSANQRADGAAGRLEDLVQGYAREQAGLRLMVRGVAPMLLQPMQVERRDLANPAARAARLTGMLPFFVLMAVLYGALNAALDTTAGERERGSLEPLLMNPATRLSLVVGKWGAVAAVGMLVAILSSLSFLPSQMLFKSEQLAALFRYDWPEALAFLGLLLPLAGALAAVLMAIAIRCKTFKEAQASSTVVVLVVSLLPMLTLFNQDGEKPWHLWVPALAQSTLMSRVLKGEFISTTDMLVPAAACAVLAAVCVVYIARQFQTTAVR</sequence>
<keyword evidence="3" id="KW-1185">Reference proteome</keyword>
<gene>
    <name evidence="2" type="ORF">AACH00_10460</name>
</gene>
<evidence type="ECO:0000313" key="2">
    <source>
        <dbReference type="EMBL" id="MEK8046771.1"/>
    </source>
</evidence>
<comment type="caution">
    <text evidence="2">The sequence shown here is derived from an EMBL/GenBank/DDBJ whole genome shotgun (WGS) entry which is preliminary data.</text>
</comment>
<organism evidence="2 3">
    <name type="scientific">Ideonella margarita</name>
    <dbReference type="NCBI Taxonomy" id="2984191"/>
    <lineage>
        <taxon>Bacteria</taxon>
        <taxon>Pseudomonadati</taxon>
        <taxon>Pseudomonadota</taxon>
        <taxon>Betaproteobacteria</taxon>
        <taxon>Burkholderiales</taxon>
        <taxon>Sphaerotilaceae</taxon>
        <taxon>Ideonella</taxon>
    </lineage>
</organism>
<feature type="transmembrane region" description="Helical" evidence="1">
    <location>
        <begin position="21"/>
        <end position="40"/>
    </location>
</feature>
<feature type="transmembrane region" description="Helical" evidence="1">
    <location>
        <begin position="273"/>
        <end position="294"/>
    </location>
</feature>
<evidence type="ECO:0000313" key="3">
    <source>
        <dbReference type="Proteomes" id="UP001379945"/>
    </source>
</evidence>
<dbReference type="Pfam" id="PF12679">
    <property type="entry name" value="ABC2_membrane_2"/>
    <property type="match status" value="1"/>
</dbReference>
<dbReference type="Proteomes" id="UP001379945">
    <property type="component" value="Unassembled WGS sequence"/>
</dbReference>
<keyword evidence="1" id="KW-0812">Transmembrane</keyword>
<protein>
    <submittedName>
        <fullName evidence="2">ABC transporter permease subunit</fullName>
    </submittedName>
</protein>
<feature type="transmembrane region" description="Helical" evidence="1">
    <location>
        <begin position="359"/>
        <end position="378"/>
    </location>
</feature>
<proteinExistence type="predicted"/>
<accession>A0ABU9C790</accession>
<evidence type="ECO:0000256" key="1">
    <source>
        <dbReference type="SAM" id="Phobius"/>
    </source>
</evidence>
<feature type="transmembrane region" description="Helical" evidence="1">
    <location>
        <begin position="183"/>
        <end position="202"/>
    </location>
</feature>
<reference evidence="2 3" key="1">
    <citation type="submission" date="2024-04" db="EMBL/GenBank/DDBJ databases">
        <title>Novel species of the genus Ideonella isolated from streams.</title>
        <authorList>
            <person name="Lu H."/>
        </authorList>
    </citation>
    <scope>NUCLEOTIDE SEQUENCE [LARGE SCALE GENOMIC DNA]</scope>
    <source>
        <strain evidence="2 3">LYT19W</strain>
    </source>
</reference>
<name>A0ABU9C790_9BURK</name>
<dbReference type="PANTHER" id="PTHR43471:SF3">
    <property type="entry name" value="ABC TRANSPORTER PERMEASE PROTEIN NATB"/>
    <property type="match status" value="1"/>
</dbReference>